<feature type="coiled-coil region" evidence="4">
    <location>
        <begin position="496"/>
        <end position="622"/>
    </location>
</feature>
<dbReference type="GO" id="GO:0007030">
    <property type="term" value="P:Golgi organization"/>
    <property type="evidence" value="ECO:0007669"/>
    <property type="project" value="TreeGrafter"/>
</dbReference>
<evidence type="ECO:0000313" key="8">
    <source>
        <dbReference type="Proteomes" id="UP000031443"/>
    </source>
</evidence>
<proteinExistence type="predicted"/>
<evidence type="ECO:0000256" key="4">
    <source>
        <dbReference type="SAM" id="Coils"/>
    </source>
</evidence>
<feature type="domain" description="Tight junction-associated protein 1" evidence="6">
    <location>
        <begin position="726"/>
        <end position="896"/>
    </location>
</feature>
<dbReference type="PANTHER" id="PTHR28664:SF3">
    <property type="entry name" value="TIGHT JUNCTION-ASSOCIATED PROTEIN 1"/>
    <property type="match status" value="1"/>
</dbReference>
<organism evidence="7 8">
    <name type="scientific">Chelonia mydas</name>
    <name type="common">Green sea-turtle</name>
    <name type="synonym">Chelonia agassizi</name>
    <dbReference type="NCBI Taxonomy" id="8469"/>
    <lineage>
        <taxon>Eukaryota</taxon>
        <taxon>Metazoa</taxon>
        <taxon>Chordata</taxon>
        <taxon>Craniata</taxon>
        <taxon>Vertebrata</taxon>
        <taxon>Euteleostomi</taxon>
        <taxon>Archelosauria</taxon>
        <taxon>Testudinata</taxon>
        <taxon>Testudines</taxon>
        <taxon>Cryptodira</taxon>
        <taxon>Durocryptodira</taxon>
        <taxon>Americhelydia</taxon>
        <taxon>Chelonioidea</taxon>
        <taxon>Cheloniidae</taxon>
        <taxon>Chelonia</taxon>
    </lineage>
</organism>
<feature type="compositionally biased region" description="Polar residues" evidence="5">
    <location>
        <begin position="458"/>
        <end position="483"/>
    </location>
</feature>
<keyword evidence="2" id="KW-0597">Phosphoprotein</keyword>
<dbReference type="AlphaFoldDB" id="M7AHK9"/>
<gene>
    <name evidence="7" type="ORF">UY3_18391</name>
</gene>
<feature type="region of interest" description="Disordered" evidence="5">
    <location>
        <begin position="208"/>
        <end position="251"/>
    </location>
</feature>
<evidence type="ECO:0000256" key="3">
    <source>
        <dbReference type="ARBA" id="ARBA00023136"/>
    </source>
</evidence>
<dbReference type="GO" id="GO:0005802">
    <property type="term" value="C:trans-Golgi network"/>
    <property type="evidence" value="ECO:0007669"/>
    <property type="project" value="TreeGrafter"/>
</dbReference>
<feature type="compositionally biased region" description="Basic and acidic residues" evidence="5">
    <location>
        <begin position="309"/>
        <end position="326"/>
    </location>
</feature>
<evidence type="ECO:0000259" key="6">
    <source>
        <dbReference type="Pfam" id="PF15453"/>
    </source>
</evidence>
<reference evidence="8" key="1">
    <citation type="journal article" date="2013" name="Nat. Genet.">
        <title>The draft genomes of soft-shell turtle and green sea turtle yield insights into the development and evolution of the turtle-specific body plan.</title>
        <authorList>
            <person name="Wang Z."/>
            <person name="Pascual-Anaya J."/>
            <person name="Zadissa A."/>
            <person name="Li W."/>
            <person name="Niimura Y."/>
            <person name="Huang Z."/>
            <person name="Li C."/>
            <person name="White S."/>
            <person name="Xiong Z."/>
            <person name="Fang D."/>
            <person name="Wang B."/>
            <person name="Ming Y."/>
            <person name="Chen Y."/>
            <person name="Zheng Y."/>
            <person name="Kuraku S."/>
            <person name="Pignatelli M."/>
            <person name="Herrero J."/>
            <person name="Beal K."/>
            <person name="Nozawa M."/>
            <person name="Li Q."/>
            <person name="Wang J."/>
            <person name="Zhang H."/>
            <person name="Yu L."/>
            <person name="Shigenobu S."/>
            <person name="Wang J."/>
            <person name="Liu J."/>
            <person name="Flicek P."/>
            <person name="Searle S."/>
            <person name="Wang J."/>
            <person name="Kuratani S."/>
            <person name="Yin Y."/>
            <person name="Aken B."/>
            <person name="Zhang G."/>
            <person name="Irie N."/>
        </authorList>
    </citation>
    <scope>NUCLEOTIDE SEQUENCE [LARGE SCALE GENOMIC DNA]</scope>
</reference>
<dbReference type="EMBL" id="KB600878">
    <property type="protein sequence ID" value="EMP24466.1"/>
    <property type="molecule type" value="Genomic_DNA"/>
</dbReference>
<feature type="region of interest" description="Disordered" evidence="5">
    <location>
        <begin position="1"/>
        <end position="23"/>
    </location>
</feature>
<feature type="compositionally biased region" description="Basic and acidic residues" evidence="5">
    <location>
        <begin position="237"/>
        <end position="251"/>
    </location>
</feature>
<dbReference type="eggNOG" id="ENOG502QRZ1">
    <property type="taxonomic scope" value="Eukaryota"/>
</dbReference>
<dbReference type="Proteomes" id="UP000031443">
    <property type="component" value="Unassembled WGS sequence"/>
</dbReference>
<evidence type="ECO:0000256" key="2">
    <source>
        <dbReference type="ARBA" id="ARBA00022553"/>
    </source>
</evidence>
<feature type="compositionally biased region" description="Polar residues" evidence="5">
    <location>
        <begin position="297"/>
        <end position="308"/>
    </location>
</feature>
<dbReference type="GO" id="GO:0016020">
    <property type="term" value="C:membrane"/>
    <property type="evidence" value="ECO:0007669"/>
    <property type="project" value="UniProtKB-SubCell"/>
</dbReference>
<feature type="compositionally biased region" description="Basic residues" evidence="5">
    <location>
        <begin position="1028"/>
        <end position="1043"/>
    </location>
</feature>
<feature type="region of interest" description="Disordered" evidence="5">
    <location>
        <begin position="404"/>
        <end position="489"/>
    </location>
</feature>
<feature type="compositionally biased region" description="Polar residues" evidence="5">
    <location>
        <begin position="1047"/>
        <end position="1058"/>
    </location>
</feature>
<dbReference type="PANTHER" id="PTHR28664">
    <property type="entry name" value="TIGHT JUNCTION-ASSOCIATED PROTEIN 1"/>
    <property type="match status" value="1"/>
</dbReference>
<name>M7AHK9_CHEMY</name>
<accession>M7AHK9</accession>
<evidence type="ECO:0000256" key="1">
    <source>
        <dbReference type="ARBA" id="ARBA00004170"/>
    </source>
</evidence>
<feature type="compositionally biased region" description="Polar residues" evidence="5">
    <location>
        <begin position="823"/>
        <end position="842"/>
    </location>
</feature>
<dbReference type="InterPro" id="IPR043441">
    <property type="entry name" value="Tjap1/BEGAIN"/>
</dbReference>
<feature type="compositionally biased region" description="Basic residues" evidence="5">
    <location>
        <begin position="119"/>
        <end position="130"/>
    </location>
</feature>
<protein>
    <submittedName>
        <fullName evidence="7">Tight junction-associated protein 1</fullName>
    </submittedName>
</protein>
<keyword evidence="8" id="KW-1185">Reference proteome</keyword>
<feature type="compositionally biased region" description="Basic and acidic residues" evidence="5">
    <location>
        <begin position="348"/>
        <end position="357"/>
    </location>
</feature>
<dbReference type="Pfam" id="PF15453">
    <property type="entry name" value="Pilt"/>
    <property type="match status" value="2"/>
</dbReference>
<keyword evidence="4" id="KW-0175">Coiled coil</keyword>
<feature type="domain" description="Tight junction-associated protein 1" evidence="6">
    <location>
        <begin position="900"/>
        <end position="1057"/>
    </location>
</feature>
<feature type="compositionally biased region" description="Basic and acidic residues" evidence="5">
    <location>
        <begin position="995"/>
        <end position="1006"/>
    </location>
</feature>
<feature type="compositionally biased region" description="Polar residues" evidence="5">
    <location>
        <begin position="893"/>
        <end position="903"/>
    </location>
</feature>
<feature type="region of interest" description="Disordered" evidence="5">
    <location>
        <begin position="721"/>
        <end position="775"/>
    </location>
</feature>
<comment type="subcellular location">
    <subcellularLocation>
        <location evidence="1">Membrane</location>
        <topology evidence="1">Peripheral membrane protein</topology>
    </subcellularLocation>
</comment>
<sequence length="1058" mass="117682">MTSTAPSKKPYRKAPPQHREIRHDLPILRDDQDGVILAEQSQVTDNRAAKGLAPLRQQAGFSYAEAGQLKQVDGFEVRNLNFSSSWSLESSSDKEVAGCRAELKLKSRTLSPVLPHSGKAGRRSGKHCRHPSQGCLSKFMSRSVETVVVSGDEGRRPTCSFKSRSLERSLMFKEPAEVLAPRKFQVSATHLPLKGILKQTGMLEVRPESLRKSRSVETLAHGRSSRKYSDPQLCFSPRERRSLERRSSTADAIKRQEKVTEEKLQFSKFLDEITHRVLSPVHLQSLGEGRAGGGGQESPSSPRGSTPEGQKESQPEGAKRAAEKSHRLSRRKADKKREGLEMASCRRKPPEEAERAPRLRRKPILVRKDSKEKFLSLERRVVDLCQYELQQLAELGLAGVSSEQQQQQLLPSWKTSQEGGRDRERDRSKHQLRQVQPQHLGTKPGQKPMTEPGYLESASFSPPTHRSQEEGTASPRTSPSFSLALNKEPLTDAERMKLLQHENEELRRRLAYVTNKMEAMERELESGQDYLELELGQNREELEKFKDKFRRLQNSYTASQRTNQDLEEKLHTLIKKAEMDRKTLDWEIVELTNKLLDAKTTINKLEELNERYRQDCNLAVQLLKCNKSHFRNHKFADLPYELQDMVNKHLHSTQESPGPGQEAAHTLAPSDVVPTSVIARVLEKPESLVLNSAKSSSGSCPIAEDVFVHVDMSGALLDACPSPGLPGKERGEGGKQQNGGCKPQSSVESVPEEVPAFEKLSPYPTPSPPHPMYPGRKVIEFSEDKVRIPKNSPLPNCTYATRQAISLSLVQGEDESSDRHRTLPNSPVSEGHHSASSCSYQPSPKAARAHGSSQSSPFSSPPQIPSAFASSASSEEDLLANWQRMFVDKAPPTSEQKGFSRSMQELGRAASAYSDGEESAQSCSWTVSRDSSVDTDSTESRARRSHFSSDYGVDFSQDEAQKLLQGSGGGTTEPSSPPPEKHKDYVDLGSPGSPAEEREMLLKPSKESSPGGALEESGECRSKPPSGRPHRSPKRMGVHHLHRKDSLTQAQEQGNLLN</sequence>
<feature type="region of interest" description="Disordered" evidence="5">
    <location>
        <begin position="110"/>
        <end position="132"/>
    </location>
</feature>
<dbReference type="InterPro" id="IPR043470">
    <property type="entry name" value="Tjap1_dom"/>
</dbReference>
<feature type="region of interest" description="Disordered" evidence="5">
    <location>
        <begin position="285"/>
        <end position="363"/>
    </location>
</feature>
<feature type="region of interest" description="Disordered" evidence="5">
    <location>
        <begin position="810"/>
        <end position="1058"/>
    </location>
</feature>
<evidence type="ECO:0000313" key="7">
    <source>
        <dbReference type="EMBL" id="EMP24466.1"/>
    </source>
</evidence>
<feature type="compositionally biased region" description="Pro residues" evidence="5">
    <location>
        <begin position="763"/>
        <end position="772"/>
    </location>
</feature>
<keyword evidence="3" id="KW-0472">Membrane</keyword>
<evidence type="ECO:0000256" key="5">
    <source>
        <dbReference type="SAM" id="MobiDB-lite"/>
    </source>
</evidence>
<feature type="compositionally biased region" description="Basic and acidic residues" evidence="5">
    <location>
        <begin position="419"/>
        <end position="429"/>
    </location>
</feature>
<dbReference type="STRING" id="8469.M7AHK9"/>